<sequence>MPEVIKNVACPYCGACCDDLEVTVEDGKILEVKNACIIGTEIYHHASREGRVGSPRMRQPDGTYKDITYDEAIDYTARMLIKAKKPLIYGFGSTNCEGQAAAGRVAEEAGAVLDNCASICHGSSFLAIFDTGYPSCTLGEVKNRADVVIYWGSNPAHAHPRHMSRYGVFPRGFFTNKGHRGRKVICVDPRYTDTARCADYFLQVKQGHDYDLFDAFRMVMHGYADDVPEIVAGVPKEKILEVCDIIKKGRYVHIFFGMGLCHSDGRNHNIDIAINLVRDINEVTKCTIMAMRGHYNIAGPGVVWSWQFGFPYCIDLSKGSHAHMNPGETSSVDLANRGEVDAFINIGTDAGAHFPIRAFEKLGSHIPMVTIDPSVNMAATVSDVHIPVAIVGVETGGICYRMDNVPIQYRAVVPPYNGILTDEELFNRILNRMLELKEQGIECDGKWEYAKAIPSLIPVKLEPEA</sequence>
<dbReference type="PIRSF" id="PIRSF005646">
    <property type="entry name" value="FwdB"/>
    <property type="match status" value="1"/>
</dbReference>
<dbReference type="RefSeq" id="WP_268922731.1">
    <property type="nucleotide sequence ID" value="NZ_JAPTGC010000005.1"/>
</dbReference>
<evidence type="ECO:0000256" key="1">
    <source>
        <dbReference type="ARBA" id="ARBA00023002"/>
    </source>
</evidence>
<dbReference type="GO" id="GO:0018493">
    <property type="term" value="F:formylmethanofuran dehydrogenase activity"/>
    <property type="evidence" value="ECO:0007669"/>
    <property type="project" value="UniProtKB-EC"/>
</dbReference>
<dbReference type="Gene3D" id="3.40.50.740">
    <property type="match status" value="2"/>
</dbReference>
<proteinExistence type="predicted"/>
<dbReference type="NCBIfam" id="TIGR03129">
    <property type="entry name" value="one_C_dehyd_B"/>
    <property type="match status" value="1"/>
</dbReference>
<dbReference type="Proteomes" id="UP001141336">
    <property type="component" value="Unassembled WGS sequence"/>
</dbReference>
<evidence type="ECO:0000259" key="2">
    <source>
        <dbReference type="Pfam" id="PF00384"/>
    </source>
</evidence>
<dbReference type="PANTHER" id="PTHR43105:SF14">
    <property type="entry name" value="FORMATE DEHYDROGENASE H"/>
    <property type="match status" value="1"/>
</dbReference>
<dbReference type="SUPFAM" id="SSF53706">
    <property type="entry name" value="Formate dehydrogenase/DMSO reductase, domains 1-3"/>
    <property type="match status" value="1"/>
</dbReference>
<organism evidence="3 4">
    <name type="scientific">Methanocorpusculum vombati</name>
    <dbReference type="NCBI Taxonomy" id="3002864"/>
    <lineage>
        <taxon>Archaea</taxon>
        <taxon>Methanobacteriati</taxon>
        <taxon>Methanobacteriota</taxon>
        <taxon>Stenosarchaea group</taxon>
        <taxon>Methanomicrobia</taxon>
        <taxon>Methanomicrobiales</taxon>
        <taxon>Methanocorpusculaceae</taxon>
        <taxon>Methanocorpusculum</taxon>
    </lineage>
</organism>
<comment type="caution">
    <text evidence="3">The sequence shown here is derived from an EMBL/GenBank/DDBJ whole genome shotgun (WGS) entry which is preliminary data.</text>
</comment>
<dbReference type="EC" id="1.2.7.12" evidence="3"/>
<keyword evidence="4" id="KW-1185">Reference proteome</keyword>
<evidence type="ECO:0000313" key="4">
    <source>
        <dbReference type="Proteomes" id="UP001141336"/>
    </source>
</evidence>
<protein>
    <submittedName>
        <fullName evidence="3">Formylmethanofuran dehydrogenase subunit B</fullName>
        <ecNumber evidence="3">1.2.7.12</ecNumber>
    </submittedName>
</protein>
<dbReference type="PANTHER" id="PTHR43105">
    <property type="entry name" value="RESPIRATORY NITRATE REDUCTASE"/>
    <property type="match status" value="1"/>
</dbReference>
<dbReference type="Gene3D" id="3.40.228.10">
    <property type="entry name" value="Dimethylsulfoxide Reductase, domain 2"/>
    <property type="match status" value="2"/>
</dbReference>
<dbReference type="InterPro" id="IPR050123">
    <property type="entry name" value="Prok_molybdopt-oxidoreductase"/>
</dbReference>
<dbReference type="Pfam" id="PF00384">
    <property type="entry name" value="Molybdopterin"/>
    <property type="match status" value="1"/>
</dbReference>
<keyword evidence="1 3" id="KW-0560">Oxidoreductase</keyword>
<dbReference type="InterPro" id="IPR006656">
    <property type="entry name" value="Mopterin_OxRdtase"/>
</dbReference>
<dbReference type="EMBL" id="JAPTGC010000005">
    <property type="protein sequence ID" value="MCZ0862479.1"/>
    <property type="molecule type" value="Genomic_DNA"/>
</dbReference>
<reference evidence="3" key="1">
    <citation type="submission" date="2022-12" db="EMBL/GenBank/DDBJ databases">
        <title>Isolation and characterisation of novel Methanocorpusculum spp. from native Australian herbivores indicates the genus is ancestrally host-associated.</title>
        <authorList>
            <person name="Volmer J.G."/>
            <person name="Soo R.M."/>
            <person name="Evans P.N."/>
            <person name="Hoedt E.C."/>
            <person name="Astorga Alsina A.L."/>
            <person name="Woodcroft B.J."/>
            <person name="Tyson G.W."/>
            <person name="Hugenholtz P."/>
            <person name="Morrison M."/>
        </authorList>
    </citation>
    <scope>NUCLEOTIDE SEQUENCE</scope>
    <source>
        <strain evidence="3">CW153</strain>
    </source>
</reference>
<dbReference type="InterPro" id="IPR016457">
    <property type="entry name" value="Formylmethanofuran_DH_bsu"/>
</dbReference>
<name>A0ABT4IL44_9EURY</name>
<accession>A0ABT4IL44</accession>
<evidence type="ECO:0000313" key="3">
    <source>
        <dbReference type="EMBL" id="MCZ0862479.1"/>
    </source>
</evidence>
<dbReference type="CDD" id="cd02761">
    <property type="entry name" value="MopB_FmdB-FwdB"/>
    <property type="match status" value="1"/>
</dbReference>
<feature type="domain" description="Molybdopterin oxidoreductase" evidence="2">
    <location>
        <begin position="51"/>
        <end position="415"/>
    </location>
</feature>
<gene>
    <name evidence="3" type="ORF">O0S09_04315</name>
</gene>